<organism evidence="2 3">
    <name type="scientific">Galerina marginata (strain CBS 339.88)</name>
    <dbReference type="NCBI Taxonomy" id="685588"/>
    <lineage>
        <taxon>Eukaryota</taxon>
        <taxon>Fungi</taxon>
        <taxon>Dikarya</taxon>
        <taxon>Basidiomycota</taxon>
        <taxon>Agaricomycotina</taxon>
        <taxon>Agaricomycetes</taxon>
        <taxon>Agaricomycetidae</taxon>
        <taxon>Agaricales</taxon>
        <taxon>Agaricineae</taxon>
        <taxon>Strophariaceae</taxon>
        <taxon>Galerina</taxon>
    </lineage>
</organism>
<feature type="compositionally biased region" description="Polar residues" evidence="1">
    <location>
        <begin position="261"/>
        <end position="277"/>
    </location>
</feature>
<dbReference type="Proteomes" id="UP000027222">
    <property type="component" value="Unassembled WGS sequence"/>
</dbReference>
<dbReference type="OrthoDB" id="774557at2759"/>
<reference evidence="3" key="1">
    <citation type="journal article" date="2014" name="Proc. Natl. Acad. Sci. U.S.A.">
        <title>Extensive sampling of basidiomycete genomes demonstrates inadequacy of the white-rot/brown-rot paradigm for wood decay fungi.</title>
        <authorList>
            <person name="Riley R."/>
            <person name="Salamov A.A."/>
            <person name="Brown D.W."/>
            <person name="Nagy L.G."/>
            <person name="Floudas D."/>
            <person name="Held B.W."/>
            <person name="Levasseur A."/>
            <person name="Lombard V."/>
            <person name="Morin E."/>
            <person name="Otillar R."/>
            <person name="Lindquist E.A."/>
            <person name="Sun H."/>
            <person name="LaButti K.M."/>
            <person name="Schmutz J."/>
            <person name="Jabbour D."/>
            <person name="Luo H."/>
            <person name="Baker S.E."/>
            <person name="Pisabarro A.G."/>
            <person name="Walton J.D."/>
            <person name="Blanchette R.A."/>
            <person name="Henrissat B."/>
            <person name="Martin F."/>
            <person name="Cullen D."/>
            <person name="Hibbett D.S."/>
            <person name="Grigoriev I.V."/>
        </authorList>
    </citation>
    <scope>NUCLEOTIDE SEQUENCE [LARGE SCALE GENOMIC DNA]</scope>
    <source>
        <strain evidence="3">CBS 339.88</strain>
    </source>
</reference>
<feature type="compositionally biased region" description="Low complexity" evidence="1">
    <location>
        <begin position="165"/>
        <end position="191"/>
    </location>
</feature>
<feature type="compositionally biased region" description="Pro residues" evidence="1">
    <location>
        <begin position="388"/>
        <end position="401"/>
    </location>
</feature>
<dbReference type="EMBL" id="KL142383">
    <property type="protein sequence ID" value="KDR74517.1"/>
    <property type="molecule type" value="Genomic_DNA"/>
</dbReference>
<evidence type="ECO:0000313" key="3">
    <source>
        <dbReference type="Proteomes" id="UP000027222"/>
    </source>
</evidence>
<feature type="region of interest" description="Disordered" evidence="1">
    <location>
        <begin position="726"/>
        <end position="756"/>
    </location>
</feature>
<feature type="compositionally biased region" description="Polar residues" evidence="1">
    <location>
        <begin position="290"/>
        <end position="323"/>
    </location>
</feature>
<proteinExistence type="predicted"/>
<feature type="compositionally biased region" description="Low complexity" evidence="1">
    <location>
        <begin position="402"/>
        <end position="419"/>
    </location>
</feature>
<feature type="compositionally biased region" description="Basic residues" evidence="1">
    <location>
        <begin position="952"/>
        <end position="961"/>
    </location>
</feature>
<feature type="compositionally biased region" description="Polar residues" evidence="1">
    <location>
        <begin position="244"/>
        <end position="254"/>
    </location>
</feature>
<evidence type="ECO:0000313" key="2">
    <source>
        <dbReference type="EMBL" id="KDR74517.1"/>
    </source>
</evidence>
<feature type="compositionally biased region" description="Polar residues" evidence="1">
    <location>
        <begin position="899"/>
        <end position="908"/>
    </location>
</feature>
<feature type="region of interest" description="Disordered" evidence="1">
    <location>
        <begin position="116"/>
        <end position="362"/>
    </location>
</feature>
<feature type="compositionally biased region" description="Low complexity" evidence="1">
    <location>
        <begin position="877"/>
        <end position="893"/>
    </location>
</feature>
<feature type="compositionally biased region" description="Polar residues" evidence="1">
    <location>
        <begin position="200"/>
        <end position="235"/>
    </location>
</feature>
<feature type="compositionally biased region" description="Low complexity" evidence="1">
    <location>
        <begin position="831"/>
        <end position="869"/>
    </location>
</feature>
<name>A0A067SWV6_GALM3</name>
<feature type="compositionally biased region" description="Low complexity" evidence="1">
    <location>
        <begin position="453"/>
        <end position="466"/>
    </location>
</feature>
<feature type="region of interest" description="Disordered" evidence="1">
    <location>
        <begin position="821"/>
        <end position="968"/>
    </location>
</feature>
<dbReference type="STRING" id="685588.A0A067SWV6"/>
<dbReference type="PANTHER" id="PTHR10378">
    <property type="entry name" value="LIM DOMAIN-BINDING PROTEIN"/>
    <property type="match status" value="1"/>
</dbReference>
<evidence type="ECO:0000256" key="1">
    <source>
        <dbReference type="SAM" id="MobiDB-lite"/>
    </source>
</evidence>
<dbReference type="InterPro" id="IPR029005">
    <property type="entry name" value="LIM-bd/SEUSS"/>
</dbReference>
<feature type="compositionally biased region" description="Low complexity" evidence="1">
    <location>
        <begin position="142"/>
        <end position="157"/>
    </location>
</feature>
<feature type="region of interest" description="Disordered" evidence="1">
    <location>
        <begin position="377"/>
        <end position="480"/>
    </location>
</feature>
<feature type="compositionally biased region" description="Low complexity" evidence="1">
    <location>
        <begin position="909"/>
        <end position="921"/>
    </location>
</feature>
<dbReference type="AlphaFoldDB" id="A0A067SWV6"/>
<dbReference type="HOGENOM" id="CLU_303279_0_0_1"/>
<keyword evidence="3" id="KW-1185">Reference proteome</keyword>
<dbReference type="Pfam" id="PF01803">
    <property type="entry name" value="LIM_bind"/>
    <property type="match status" value="1"/>
</dbReference>
<protein>
    <submittedName>
        <fullName evidence="2">Uncharacterized protein</fullName>
    </submittedName>
</protein>
<feature type="compositionally biased region" description="Polar residues" evidence="1">
    <location>
        <begin position="922"/>
        <end position="932"/>
    </location>
</feature>
<accession>A0A067SWV6</accession>
<feature type="compositionally biased region" description="Polar residues" evidence="1">
    <location>
        <begin position="119"/>
        <end position="141"/>
    </location>
</feature>
<gene>
    <name evidence="2" type="ORF">GALMADRAFT_250519</name>
</gene>
<feature type="compositionally biased region" description="Polar residues" evidence="1">
    <location>
        <begin position="331"/>
        <end position="359"/>
    </location>
</feature>
<feature type="compositionally biased region" description="Low complexity" evidence="1">
    <location>
        <begin position="428"/>
        <end position="441"/>
    </location>
</feature>
<sequence length="968" mass="103695">MNGPVRPGIPGGIANSNMLAIGNPPFMQNPVHMSQQPMGLPQNMNAPNPPMGMLSGGPAPPVTQRYTMQQSPMPQHQLQPQRQMLMRQGPNPPQLTSAAGGPSAAHVQAQLQGMHFPGNTLQQPQGSNNAVRRAQSQPQINPLSGMPGSVGPMPMGLNPQTSMPAHLRQAQAHQHQLRLQQQQQQQAIIHQAEMRRGPGPNQSMPPNMARTPSSQNQAMSSLGQPSSIGSMSHPSGMQPPHHQNPFQNGGSIPSQHPPAQLPSSPRPSQNHTPSMSMGTPEPSHTPINRARTTPDNSNMSFMGYTGSQFSGNNLARVPSNASSPGYPFVPPSSTSPNIQMDLSQPSSGMMHSQGGTPNRPTFMATPAQQFELMNSNSSMDLYSSPSFGMPPPSAVPPPRPPSHSTNPHQPPQQQSNSQPPLQPPQQPQQPQAHHQSPPSDQIHVHPQRPPSQPQQMMPGRPPSQMGTTRTPRSMQLPLPGGVLPGPLTTTGRLPMTQQTPLTPVSGMLPIAPRPPLAMGGVPAPPTASAQMAADAPPSVAPVQRAPALPSTTMTPGLVRLLQFSGVLSNETKTKLQLSWWNDLVKEYFTPKAMMKLTLWRDSQRTEAKPFEIGVPILPRFFLVTTQSGVKSMTFALDGARERSYAPGGQGHTVVECVSAIWTYKYTNGYTVTLRGPLTVHVIVTATVPPGNTQAPQYTLKFDDFQFDANIHDKYIALEAILGPRTIESPKLRNTPTPTPGSGQQQQQMEEDKRWEEPRVRIEHASIPGEPVNAFGIPQATMRCLELAESVSSMADLIAFAGETNLGPLDALKRYAAKIRDSQPLGGQHPQPMNNMPLNNTNTTLSTSFPSYTSHSSVTLYSSAPPSITNPQPPNPPLSINSPQNTPSSSTNSPEKQPKTIPQQAQTPQSGPASSPAVSSGGTTNTPAMANSSLKRKQGDASSPTVGNEHQPAKRLQKKRGRTGTTGAG</sequence>